<sequence>MNEFTDPAVMENQDGWDDWNETAESDSGFNEPELNPASSSTQEESKEQKSVDQVDDVDVDDSPTKPVTVLEEKDSSVLQETDQFEKTEEAEVESKDDQVTIQDSPQDSPHEKEIQENEEKLVNDIEHIDTVASSEAVGIEQDQVQHEEQDRVPINETTREETSEFINEIHDSVVEEESVSEQASEPAPTVKGASTPLQESVENLISTPVQDVVEPVPSTLTPENTKAPNPNTVLEINESEGAAAPPIQPKEVPSNGSKEASTDNSIIEYLQKQLEEQTQLRVKHENNYQTLLGKLSSMRTVFSKMKKSQEELEVEKENVRRLEAEKLEFIKQTKQLNEECGKLNEEVQEMKNLQEQNENFNVEINQNKQELVSLTSDLKQNVQEVERLKAELKRAKAETEEYLMALNEEKIVKNNLKSEIAEQKQLLQIKEEEKDSIVKENYNLEEKMKELEEKVKILETEKKSEEASFQTRVNMLKDEVEQLKAKHEEDTTQLKQLELKETKITELSNEVKEKQLQIGTLRHEAVVLNEHLTKALKLIRKDSSTESVDKLLVSNLFISFLNMPRGDTKKYEVLQLIANFLGWDETQKEHAGLIQNPNSIKKRGAKTESFVSLWTEFLEKETSTPK</sequence>
<dbReference type="GO" id="GO:0007030">
    <property type="term" value="P:Golgi organization"/>
    <property type="evidence" value="ECO:0007669"/>
    <property type="project" value="TreeGrafter"/>
</dbReference>
<keyword evidence="3 4" id="KW-0175">Coiled coil</keyword>
<evidence type="ECO:0000259" key="6">
    <source>
        <dbReference type="PROSITE" id="PS50913"/>
    </source>
</evidence>
<feature type="compositionally biased region" description="Acidic residues" evidence="5">
    <location>
        <begin position="14"/>
        <end position="24"/>
    </location>
</feature>
<dbReference type="Proteomes" id="UP000094565">
    <property type="component" value="Chromosome 1"/>
</dbReference>
<feature type="compositionally biased region" description="Basic and acidic residues" evidence="5">
    <location>
        <begin position="143"/>
        <end position="173"/>
    </location>
</feature>
<dbReference type="PANTHER" id="PTHR18921">
    <property type="entry name" value="MYOSIN HEAVY CHAIN - RELATED"/>
    <property type="match status" value="1"/>
</dbReference>
<protein>
    <submittedName>
        <fullName evidence="7">BA75_00797T0</fullName>
    </submittedName>
</protein>
<feature type="domain" description="GRIP" evidence="6">
    <location>
        <begin position="543"/>
        <end position="594"/>
    </location>
</feature>
<dbReference type="AlphaFoldDB" id="A0A1B2J846"/>
<feature type="compositionally biased region" description="Polar residues" evidence="5">
    <location>
        <begin position="218"/>
        <end position="234"/>
    </location>
</feature>
<dbReference type="Pfam" id="PF10375">
    <property type="entry name" value="GRAB"/>
    <property type="match status" value="1"/>
</dbReference>
<keyword evidence="2" id="KW-0333">Golgi apparatus</keyword>
<reference evidence="7 8" key="1">
    <citation type="submission" date="2016-02" db="EMBL/GenBank/DDBJ databases">
        <title>Comparative genomic and transcriptomic foundation for Pichia pastoris.</title>
        <authorList>
            <person name="Love K.R."/>
            <person name="Shah K.A."/>
            <person name="Whittaker C.A."/>
            <person name="Wu J."/>
            <person name="Bartlett M.C."/>
            <person name="Ma D."/>
            <person name="Leeson R.L."/>
            <person name="Priest M."/>
            <person name="Young S.K."/>
            <person name="Love J.C."/>
        </authorList>
    </citation>
    <scope>NUCLEOTIDE SEQUENCE [LARGE SCALE GENOMIC DNA]</scope>
    <source>
        <strain evidence="7 8">ATCC 28485</strain>
    </source>
</reference>
<organism evidence="7 8">
    <name type="scientific">Komagataella pastoris</name>
    <name type="common">Yeast</name>
    <name type="synonym">Pichia pastoris</name>
    <dbReference type="NCBI Taxonomy" id="4922"/>
    <lineage>
        <taxon>Eukaryota</taxon>
        <taxon>Fungi</taxon>
        <taxon>Dikarya</taxon>
        <taxon>Ascomycota</taxon>
        <taxon>Saccharomycotina</taxon>
        <taxon>Pichiomycetes</taxon>
        <taxon>Pichiales</taxon>
        <taxon>Pichiaceae</taxon>
        <taxon>Komagataella</taxon>
    </lineage>
</organism>
<dbReference type="PANTHER" id="PTHR18921:SF2">
    <property type="entry name" value="THYROID RECEPTOR-INTERACTING PROTEIN 11"/>
    <property type="match status" value="1"/>
</dbReference>
<accession>A0A1B2J846</accession>
<evidence type="ECO:0000256" key="3">
    <source>
        <dbReference type="ARBA" id="ARBA00023054"/>
    </source>
</evidence>
<dbReference type="GO" id="GO:0031267">
    <property type="term" value="F:small GTPase binding"/>
    <property type="evidence" value="ECO:0007669"/>
    <property type="project" value="TreeGrafter"/>
</dbReference>
<dbReference type="GO" id="GO:0006888">
    <property type="term" value="P:endoplasmic reticulum to Golgi vesicle-mediated transport"/>
    <property type="evidence" value="ECO:0007669"/>
    <property type="project" value="TreeGrafter"/>
</dbReference>
<dbReference type="PROSITE" id="PS50913">
    <property type="entry name" value="GRIP"/>
    <property type="match status" value="1"/>
</dbReference>
<evidence type="ECO:0000256" key="5">
    <source>
        <dbReference type="SAM" id="MobiDB-lite"/>
    </source>
</evidence>
<feature type="region of interest" description="Disordered" evidence="5">
    <location>
        <begin position="1"/>
        <end position="120"/>
    </location>
</feature>
<gene>
    <name evidence="7" type="primary">RUD3</name>
    <name evidence="7" type="ORF">ATY40_BA7500797</name>
</gene>
<feature type="compositionally biased region" description="Polar residues" evidence="5">
    <location>
        <begin position="195"/>
        <end position="209"/>
    </location>
</feature>
<comment type="subcellular location">
    <subcellularLocation>
        <location evidence="1">Golgi apparatus</location>
    </subcellularLocation>
</comment>
<feature type="compositionally biased region" description="Basic and acidic residues" evidence="5">
    <location>
        <begin position="108"/>
        <end position="120"/>
    </location>
</feature>
<evidence type="ECO:0000313" key="7">
    <source>
        <dbReference type="EMBL" id="ANZ74028.1"/>
    </source>
</evidence>
<evidence type="ECO:0000256" key="1">
    <source>
        <dbReference type="ARBA" id="ARBA00004555"/>
    </source>
</evidence>
<proteinExistence type="predicted"/>
<feature type="compositionally biased region" description="Basic and acidic residues" evidence="5">
    <location>
        <begin position="83"/>
        <end position="98"/>
    </location>
</feature>
<feature type="coiled-coil region" evidence="4">
    <location>
        <begin position="267"/>
        <end position="524"/>
    </location>
</feature>
<feature type="compositionally biased region" description="Basic and acidic residues" evidence="5">
    <location>
        <begin position="43"/>
        <end position="52"/>
    </location>
</feature>
<dbReference type="GO" id="GO:0005794">
    <property type="term" value="C:Golgi apparatus"/>
    <property type="evidence" value="ECO:0007669"/>
    <property type="project" value="UniProtKB-SubCell"/>
</dbReference>
<name>A0A1B2J846_PICPA</name>
<keyword evidence="8" id="KW-1185">Reference proteome</keyword>
<dbReference type="OrthoDB" id="425925at2759"/>
<evidence type="ECO:0000313" key="8">
    <source>
        <dbReference type="Proteomes" id="UP000094565"/>
    </source>
</evidence>
<feature type="region of interest" description="Disordered" evidence="5">
    <location>
        <begin position="135"/>
        <end position="261"/>
    </location>
</feature>
<dbReference type="InterPro" id="IPR019459">
    <property type="entry name" value="GRAB"/>
</dbReference>
<dbReference type="InterPro" id="IPR000237">
    <property type="entry name" value="GRIP_dom"/>
</dbReference>
<dbReference type="EMBL" id="CP014584">
    <property type="protein sequence ID" value="ANZ74028.1"/>
    <property type="molecule type" value="Genomic_DNA"/>
</dbReference>
<evidence type="ECO:0000256" key="2">
    <source>
        <dbReference type="ARBA" id="ARBA00023034"/>
    </source>
</evidence>
<evidence type="ECO:0000256" key="4">
    <source>
        <dbReference type="SAM" id="Coils"/>
    </source>
</evidence>